<dbReference type="EMBL" id="BGZK01000287">
    <property type="protein sequence ID" value="GBP34376.1"/>
    <property type="molecule type" value="Genomic_DNA"/>
</dbReference>
<reference evidence="1 2" key="1">
    <citation type="journal article" date="2019" name="Commun. Biol.">
        <title>The bagworm genome reveals a unique fibroin gene that provides high tensile strength.</title>
        <authorList>
            <person name="Kono N."/>
            <person name="Nakamura H."/>
            <person name="Ohtoshi R."/>
            <person name="Tomita M."/>
            <person name="Numata K."/>
            <person name="Arakawa K."/>
        </authorList>
    </citation>
    <scope>NUCLEOTIDE SEQUENCE [LARGE SCALE GENOMIC DNA]</scope>
</reference>
<protein>
    <submittedName>
        <fullName evidence="1">Uncharacterized protein</fullName>
    </submittedName>
</protein>
<dbReference type="Proteomes" id="UP000299102">
    <property type="component" value="Unassembled WGS sequence"/>
</dbReference>
<keyword evidence="2" id="KW-1185">Reference proteome</keyword>
<evidence type="ECO:0000313" key="1">
    <source>
        <dbReference type="EMBL" id="GBP34376.1"/>
    </source>
</evidence>
<name>A0A4C1V7E0_EUMVA</name>
<evidence type="ECO:0000313" key="2">
    <source>
        <dbReference type="Proteomes" id="UP000299102"/>
    </source>
</evidence>
<sequence length="92" mass="10698">MAGESRRRAFIYFYTSFCSRLRPRRHKINSFISFHHEIKIQSDSESDVDFDRYPARLVPTPVLIVGTSDSVLEPGFALNFGPCFSFRFRLCS</sequence>
<organism evidence="1 2">
    <name type="scientific">Eumeta variegata</name>
    <name type="common">Bagworm moth</name>
    <name type="synonym">Eumeta japonica</name>
    <dbReference type="NCBI Taxonomy" id="151549"/>
    <lineage>
        <taxon>Eukaryota</taxon>
        <taxon>Metazoa</taxon>
        <taxon>Ecdysozoa</taxon>
        <taxon>Arthropoda</taxon>
        <taxon>Hexapoda</taxon>
        <taxon>Insecta</taxon>
        <taxon>Pterygota</taxon>
        <taxon>Neoptera</taxon>
        <taxon>Endopterygota</taxon>
        <taxon>Lepidoptera</taxon>
        <taxon>Glossata</taxon>
        <taxon>Ditrysia</taxon>
        <taxon>Tineoidea</taxon>
        <taxon>Psychidae</taxon>
        <taxon>Oiketicinae</taxon>
        <taxon>Eumeta</taxon>
    </lineage>
</organism>
<proteinExistence type="predicted"/>
<accession>A0A4C1V7E0</accession>
<comment type="caution">
    <text evidence="1">The sequence shown here is derived from an EMBL/GenBank/DDBJ whole genome shotgun (WGS) entry which is preliminary data.</text>
</comment>
<dbReference type="AlphaFoldDB" id="A0A4C1V7E0"/>
<gene>
    <name evidence="1" type="ORF">EVAR_7429_1</name>
</gene>